<keyword evidence="4 7" id="KW-0812">Transmembrane</keyword>
<dbReference type="CDD" id="cd06261">
    <property type="entry name" value="TM_PBP2"/>
    <property type="match status" value="1"/>
</dbReference>
<dbReference type="Gene3D" id="1.10.3720.10">
    <property type="entry name" value="MetI-like"/>
    <property type="match status" value="1"/>
</dbReference>
<dbReference type="PANTHER" id="PTHR30151">
    <property type="entry name" value="ALKANE SULFONATE ABC TRANSPORTER-RELATED, MEMBRANE SUBUNIT"/>
    <property type="match status" value="1"/>
</dbReference>
<feature type="transmembrane region" description="Helical" evidence="7">
    <location>
        <begin position="129"/>
        <end position="148"/>
    </location>
</feature>
<protein>
    <recommendedName>
        <fullName evidence="8">ABC transmembrane type-1 domain-containing protein</fullName>
    </recommendedName>
</protein>
<dbReference type="InterPro" id="IPR035906">
    <property type="entry name" value="MetI-like_sf"/>
</dbReference>
<keyword evidence="6 7" id="KW-0472">Membrane</keyword>
<keyword evidence="5 7" id="KW-1133">Transmembrane helix</keyword>
<proteinExistence type="predicted"/>
<dbReference type="SUPFAM" id="SSF161098">
    <property type="entry name" value="MetI-like"/>
    <property type="match status" value="1"/>
</dbReference>
<evidence type="ECO:0000259" key="8">
    <source>
        <dbReference type="PROSITE" id="PS50928"/>
    </source>
</evidence>
<feature type="transmembrane region" description="Helical" evidence="7">
    <location>
        <begin position="227"/>
        <end position="248"/>
    </location>
</feature>
<evidence type="ECO:0000256" key="1">
    <source>
        <dbReference type="ARBA" id="ARBA00004651"/>
    </source>
</evidence>
<feature type="transmembrane region" description="Helical" evidence="7">
    <location>
        <begin position="69"/>
        <end position="89"/>
    </location>
</feature>
<dbReference type="PANTHER" id="PTHR30151:SF41">
    <property type="entry name" value="ABC TRANSPORTER PERMEASE PROTEIN"/>
    <property type="match status" value="1"/>
</dbReference>
<feature type="domain" description="ABC transmembrane type-1" evidence="8">
    <location>
        <begin position="63"/>
        <end position="249"/>
    </location>
</feature>
<dbReference type="InterPro" id="IPR000515">
    <property type="entry name" value="MetI-like"/>
</dbReference>
<dbReference type="AlphaFoldDB" id="A0A381R826"/>
<evidence type="ECO:0000256" key="3">
    <source>
        <dbReference type="ARBA" id="ARBA00022475"/>
    </source>
</evidence>
<dbReference type="Pfam" id="PF00528">
    <property type="entry name" value="BPD_transp_1"/>
    <property type="match status" value="1"/>
</dbReference>
<feature type="transmembrane region" description="Helical" evidence="7">
    <location>
        <begin position="101"/>
        <end position="123"/>
    </location>
</feature>
<reference evidence="9" key="1">
    <citation type="submission" date="2018-05" db="EMBL/GenBank/DDBJ databases">
        <authorList>
            <person name="Lanie J.A."/>
            <person name="Ng W.-L."/>
            <person name="Kazmierczak K.M."/>
            <person name="Andrzejewski T.M."/>
            <person name="Davidsen T.M."/>
            <person name="Wayne K.J."/>
            <person name="Tettelin H."/>
            <person name="Glass J.I."/>
            <person name="Rusch D."/>
            <person name="Podicherti R."/>
            <person name="Tsui H.-C.T."/>
            <person name="Winkler M.E."/>
        </authorList>
    </citation>
    <scope>NUCLEOTIDE SEQUENCE</scope>
</reference>
<evidence type="ECO:0000256" key="5">
    <source>
        <dbReference type="ARBA" id="ARBA00022989"/>
    </source>
</evidence>
<evidence type="ECO:0000256" key="7">
    <source>
        <dbReference type="SAM" id="Phobius"/>
    </source>
</evidence>
<dbReference type="GO" id="GO:0055085">
    <property type="term" value="P:transmembrane transport"/>
    <property type="evidence" value="ECO:0007669"/>
    <property type="project" value="InterPro"/>
</dbReference>
<evidence type="ECO:0000256" key="2">
    <source>
        <dbReference type="ARBA" id="ARBA00022448"/>
    </source>
</evidence>
<comment type="subcellular location">
    <subcellularLocation>
        <location evidence="1">Cell membrane</location>
        <topology evidence="1">Multi-pass membrane protein</topology>
    </subcellularLocation>
</comment>
<dbReference type="EMBL" id="UINC01001744">
    <property type="protein sequence ID" value="SUZ87885.1"/>
    <property type="molecule type" value="Genomic_DNA"/>
</dbReference>
<accession>A0A381R826</accession>
<dbReference type="GO" id="GO:0005886">
    <property type="term" value="C:plasma membrane"/>
    <property type="evidence" value="ECO:0007669"/>
    <property type="project" value="UniProtKB-SubCell"/>
</dbReference>
<feature type="transmembrane region" description="Helical" evidence="7">
    <location>
        <begin position="12"/>
        <end position="31"/>
    </location>
</feature>
<evidence type="ECO:0000256" key="4">
    <source>
        <dbReference type="ARBA" id="ARBA00022692"/>
    </source>
</evidence>
<dbReference type="PROSITE" id="PS50928">
    <property type="entry name" value="ABC_TM1"/>
    <property type="match status" value="1"/>
</dbReference>
<evidence type="ECO:0000313" key="9">
    <source>
        <dbReference type="EMBL" id="SUZ87885.1"/>
    </source>
</evidence>
<sequence length="262" mass="29308">MLRSYINRSVPPILVLLLVVGIHYSITYGVLEPTRRFLLPPPHSIIYEGFFVPKHRDEIFRGLLLTTKVSLIGLGIAYLIGFFTALLMSQAKWIERSLYPWAVFTQTVPILALVPTIGFWFGFDIQARIIVVVIISIFPIVINTLTGLNGASRNLHDLFTLHKASRWTRATKLMIPYALPDMFTGLRTSAGLAIIGSIVGDFFFGRGSPGLGMLLKVYSSRLRTEELLSATFVACLLGVVVFWTFSYLGKRLVGHWSEAWSG</sequence>
<gene>
    <name evidence="9" type="ORF">METZ01_LOCUS40739</name>
</gene>
<name>A0A381R826_9ZZZZ</name>
<keyword evidence="2" id="KW-0813">Transport</keyword>
<evidence type="ECO:0000256" key="6">
    <source>
        <dbReference type="ARBA" id="ARBA00023136"/>
    </source>
</evidence>
<organism evidence="9">
    <name type="scientific">marine metagenome</name>
    <dbReference type="NCBI Taxonomy" id="408172"/>
    <lineage>
        <taxon>unclassified sequences</taxon>
        <taxon>metagenomes</taxon>
        <taxon>ecological metagenomes</taxon>
    </lineage>
</organism>
<keyword evidence="3" id="KW-1003">Cell membrane</keyword>
<feature type="transmembrane region" description="Helical" evidence="7">
    <location>
        <begin position="190"/>
        <end position="207"/>
    </location>
</feature>